<protein>
    <submittedName>
        <fullName evidence="2">MarR family winged helix-turn-helix transcriptional regulator</fullName>
    </submittedName>
</protein>
<evidence type="ECO:0000259" key="1">
    <source>
        <dbReference type="PROSITE" id="PS50995"/>
    </source>
</evidence>
<name>A0ABV8FKP8_9ACTN</name>
<dbReference type="PANTHER" id="PTHR33164:SF43">
    <property type="entry name" value="HTH-TYPE TRANSCRIPTIONAL REPRESSOR YETL"/>
    <property type="match status" value="1"/>
</dbReference>
<dbReference type="Gene3D" id="1.10.10.10">
    <property type="entry name" value="Winged helix-like DNA-binding domain superfamily/Winged helix DNA-binding domain"/>
    <property type="match status" value="1"/>
</dbReference>
<dbReference type="InterPro" id="IPR000835">
    <property type="entry name" value="HTH_MarR-typ"/>
</dbReference>
<dbReference type="PRINTS" id="PR00598">
    <property type="entry name" value="HTHMARR"/>
</dbReference>
<dbReference type="Pfam" id="PF12802">
    <property type="entry name" value="MarR_2"/>
    <property type="match status" value="1"/>
</dbReference>
<dbReference type="Proteomes" id="UP001595847">
    <property type="component" value="Unassembled WGS sequence"/>
</dbReference>
<reference evidence="3" key="1">
    <citation type="journal article" date="2019" name="Int. J. Syst. Evol. Microbiol.">
        <title>The Global Catalogue of Microorganisms (GCM) 10K type strain sequencing project: providing services to taxonomists for standard genome sequencing and annotation.</title>
        <authorList>
            <consortium name="The Broad Institute Genomics Platform"/>
            <consortium name="The Broad Institute Genome Sequencing Center for Infectious Disease"/>
            <person name="Wu L."/>
            <person name="Ma J."/>
        </authorList>
    </citation>
    <scope>NUCLEOTIDE SEQUENCE [LARGE SCALE GENOMIC DNA]</scope>
    <source>
        <strain evidence="3">TBRC 1826</strain>
    </source>
</reference>
<dbReference type="RefSeq" id="WP_378530916.1">
    <property type="nucleotide sequence ID" value="NZ_JBHSBH010000004.1"/>
</dbReference>
<proteinExistence type="predicted"/>
<gene>
    <name evidence="2" type="ORF">ACFOVU_06920</name>
</gene>
<dbReference type="EMBL" id="JBHSBH010000004">
    <property type="protein sequence ID" value="MFC3995638.1"/>
    <property type="molecule type" value="Genomic_DNA"/>
</dbReference>
<evidence type="ECO:0000313" key="3">
    <source>
        <dbReference type="Proteomes" id="UP001595847"/>
    </source>
</evidence>
<organism evidence="2 3">
    <name type="scientific">Nocardiopsis sediminis</name>
    <dbReference type="NCBI Taxonomy" id="1778267"/>
    <lineage>
        <taxon>Bacteria</taxon>
        <taxon>Bacillati</taxon>
        <taxon>Actinomycetota</taxon>
        <taxon>Actinomycetes</taxon>
        <taxon>Streptosporangiales</taxon>
        <taxon>Nocardiopsidaceae</taxon>
        <taxon>Nocardiopsis</taxon>
    </lineage>
</organism>
<sequence>MTPVSDDTPPARLQALTSRLLTRTATRTHRLVAGRLAEAGATRYHYSLLAAAAEFGPASQAELGRRCGLDRSDVVATVNELAAQDLVRRSPDPADRRRNTITITPAGTRALGRLDAVLADTQDELLAPLSPEERGELARLLTVLLTHHDRPDPGPGEPAP</sequence>
<dbReference type="SUPFAM" id="SSF46785">
    <property type="entry name" value="Winged helix' DNA-binding domain"/>
    <property type="match status" value="1"/>
</dbReference>
<dbReference type="PROSITE" id="PS50995">
    <property type="entry name" value="HTH_MARR_2"/>
    <property type="match status" value="1"/>
</dbReference>
<keyword evidence="3" id="KW-1185">Reference proteome</keyword>
<dbReference type="InterPro" id="IPR036388">
    <property type="entry name" value="WH-like_DNA-bd_sf"/>
</dbReference>
<evidence type="ECO:0000313" key="2">
    <source>
        <dbReference type="EMBL" id="MFC3995638.1"/>
    </source>
</evidence>
<comment type="caution">
    <text evidence="2">The sequence shown here is derived from an EMBL/GenBank/DDBJ whole genome shotgun (WGS) entry which is preliminary data.</text>
</comment>
<feature type="domain" description="HTH marR-type" evidence="1">
    <location>
        <begin position="14"/>
        <end position="146"/>
    </location>
</feature>
<dbReference type="InterPro" id="IPR036390">
    <property type="entry name" value="WH_DNA-bd_sf"/>
</dbReference>
<accession>A0ABV8FKP8</accession>
<dbReference type="PANTHER" id="PTHR33164">
    <property type="entry name" value="TRANSCRIPTIONAL REGULATOR, MARR FAMILY"/>
    <property type="match status" value="1"/>
</dbReference>
<dbReference type="SMART" id="SM00347">
    <property type="entry name" value="HTH_MARR"/>
    <property type="match status" value="1"/>
</dbReference>
<dbReference type="InterPro" id="IPR039422">
    <property type="entry name" value="MarR/SlyA-like"/>
</dbReference>